<keyword evidence="6 9" id="KW-0227">DNA damage</keyword>
<evidence type="ECO:0000256" key="6">
    <source>
        <dbReference type="ARBA" id="ARBA00022763"/>
    </source>
</evidence>
<organism evidence="12 13">
    <name type="scientific">Alloprevotella rava</name>
    <dbReference type="NCBI Taxonomy" id="671218"/>
    <lineage>
        <taxon>Bacteria</taxon>
        <taxon>Pseudomonadati</taxon>
        <taxon>Bacteroidota</taxon>
        <taxon>Bacteroidia</taxon>
        <taxon>Bacteroidales</taxon>
        <taxon>Prevotellaceae</taxon>
        <taxon>Alloprevotella</taxon>
    </lineage>
</organism>
<evidence type="ECO:0000313" key="12">
    <source>
        <dbReference type="EMBL" id="MBB3701695.1"/>
    </source>
</evidence>
<dbReference type="CDD" id="cd06445">
    <property type="entry name" value="ATase"/>
    <property type="match status" value="1"/>
</dbReference>
<dbReference type="GO" id="GO:0006307">
    <property type="term" value="P:DNA alkylation repair"/>
    <property type="evidence" value="ECO:0007669"/>
    <property type="project" value="UniProtKB-UniRule"/>
</dbReference>
<dbReference type="EC" id="2.1.1.63" evidence="9"/>
<name>A0A7W5Y0M5_9BACT</name>
<dbReference type="InterPro" id="IPR036631">
    <property type="entry name" value="MGMT_N_sf"/>
</dbReference>
<dbReference type="Proteomes" id="UP000541425">
    <property type="component" value="Unassembled WGS sequence"/>
</dbReference>
<dbReference type="EMBL" id="JACICA010000001">
    <property type="protein sequence ID" value="MBB3701695.1"/>
    <property type="molecule type" value="Genomic_DNA"/>
</dbReference>
<feature type="active site" description="Nucleophile; methyl group acceptor" evidence="9">
    <location>
        <position position="127"/>
    </location>
</feature>
<evidence type="ECO:0000256" key="5">
    <source>
        <dbReference type="ARBA" id="ARBA00022679"/>
    </source>
</evidence>
<dbReference type="Gene3D" id="1.10.10.10">
    <property type="entry name" value="Winged helix-like DNA-binding domain superfamily/Winged helix DNA-binding domain"/>
    <property type="match status" value="1"/>
</dbReference>
<comment type="caution">
    <text evidence="12">The sequence shown here is derived from an EMBL/GenBank/DDBJ whole genome shotgun (WGS) entry which is preliminary data.</text>
</comment>
<dbReference type="Pfam" id="PF02870">
    <property type="entry name" value="Methyltransf_1N"/>
    <property type="match status" value="1"/>
</dbReference>
<feature type="domain" description="Methylated-DNA-[protein]-cysteine S-methyltransferase DNA binding" evidence="10">
    <location>
        <begin position="78"/>
        <end position="155"/>
    </location>
</feature>
<comment type="function">
    <text evidence="9">Involved in the cellular defense against the biological effects of O6-methylguanine (O6-MeG) and O4-methylthymine (O4-MeT) in DNA. Repairs the methylated nucleobase in DNA by stoichiometrically transferring the methyl group to a cysteine residue in the enzyme. This is a suicide reaction: the enzyme is irreversibly inactivated.</text>
</comment>
<evidence type="ECO:0000256" key="7">
    <source>
        <dbReference type="ARBA" id="ARBA00023204"/>
    </source>
</evidence>
<dbReference type="NCBIfam" id="TIGR00589">
    <property type="entry name" value="ogt"/>
    <property type="match status" value="1"/>
</dbReference>
<sequence length="159" mass="17654">MTYTQSYNSPLGRIVLASREDALIGLWFESQKYFGRTLCEEVVEKETSILREVHHWLDIYFSGSRPDFVPPLRLLGTPFQQQVWQHLLAIPYGATTTYAQLALTCHTSARAIGGAVGRNPISLIVPCHRVIASDGSLTGYAGGTDRKKALLEMEQCLIG</sequence>
<reference evidence="12 13" key="1">
    <citation type="submission" date="2020-08" db="EMBL/GenBank/DDBJ databases">
        <title>Genomic Encyclopedia of Type Strains, Phase IV (KMG-IV): sequencing the most valuable type-strain genomes for metagenomic binning, comparative biology and taxonomic classification.</title>
        <authorList>
            <person name="Goeker M."/>
        </authorList>
    </citation>
    <scope>NUCLEOTIDE SEQUENCE [LARGE SCALE GENOMIC DNA]</scope>
    <source>
        <strain evidence="12 13">DSM 22548</strain>
    </source>
</reference>
<dbReference type="SUPFAM" id="SSF46767">
    <property type="entry name" value="Methylated DNA-protein cysteine methyltransferase, C-terminal domain"/>
    <property type="match status" value="1"/>
</dbReference>
<dbReference type="FunFam" id="1.10.10.10:FF:000214">
    <property type="entry name" value="Methylated-DNA--protein-cysteine methyltransferase"/>
    <property type="match status" value="1"/>
</dbReference>
<evidence type="ECO:0000256" key="1">
    <source>
        <dbReference type="ARBA" id="ARBA00001286"/>
    </source>
</evidence>
<comment type="catalytic activity">
    <reaction evidence="1 9">
        <text>a 4-O-methyl-thymidine in DNA + L-cysteinyl-[protein] = a thymidine in DNA + S-methyl-L-cysteinyl-[protein]</text>
        <dbReference type="Rhea" id="RHEA:53428"/>
        <dbReference type="Rhea" id="RHEA-COMP:10131"/>
        <dbReference type="Rhea" id="RHEA-COMP:10132"/>
        <dbReference type="Rhea" id="RHEA-COMP:13555"/>
        <dbReference type="Rhea" id="RHEA-COMP:13556"/>
        <dbReference type="ChEBI" id="CHEBI:29950"/>
        <dbReference type="ChEBI" id="CHEBI:82612"/>
        <dbReference type="ChEBI" id="CHEBI:137386"/>
        <dbReference type="ChEBI" id="CHEBI:137387"/>
        <dbReference type="EC" id="2.1.1.63"/>
    </reaction>
</comment>
<comment type="miscellaneous">
    <text evidence="9">This enzyme catalyzes only one turnover and therefore is not strictly catalytic. According to one definition, an enzyme is a biocatalyst that acts repeatedly and over many reaction cycles.</text>
</comment>
<dbReference type="InterPro" id="IPR014048">
    <property type="entry name" value="MethylDNA_cys_MeTrfase_DNA-bd"/>
</dbReference>
<keyword evidence="5 9" id="KW-0808">Transferase</keyword>
<evidence type="ECO:0000259" key="10">
    <source>
        <dbReference type="Pfam" id="PF01035"/>
    </source>
</evidence>
<evidence type="ECO:0000256" key="2">
    <source>
        <dbReference type="ARBA" id="ARBA00008711"/>
    </source>
</evidence>
<dbReference type="GO" id="GO:0032259">
    <property type="term" value="P:methylation"/>
    <property type="evidence" value="ECO:0007669"/>
    <property type="project" value="UniProtKB-KW"/>
</dbReference>
<dbReference type="PANTHER" id="PTHR10815">
    <property type="entry name" value="METHYLATED-DNA--PROTEIN-CYSTEINE METHYLTRANSFERASE"/>
    <property type="match status" value="1"/>
</dbReference>
<dbReference type="Gene3D" id="3.30.160.70">
    <property type="entry name" value="Methylated DNA-protein cysteine methyltransferase domain"/>
    <property type="match status" value="1"/>
</dbReference>
<dbReference type="PANTHER" id="PTHR10815:SF5">
    <property type="entry name" value="METHYLATED-DNA--PROTEIN-CYSTEINE METHYLTRANSFERASE"/>
    <property type="match status" value="1"/>
</dbReference>
<keyword evidence="4 9" id="KW-0489">Methyltransferase</keyword>
<gene>
    <name evidence="12" type="ORF">FHS60_000137</name>
</gene>
<keyword evidence="7 9" id="KW-0234">DNA repair</keyword>
<keyword evidence="3 9" id="KW-0963">Cytoplasm</keyword>
<dbReference type="SUPFAM" id="SSF53155">
    <property type="entry name" value="Methylated DNA-protein cysteine methyltransferase domain"/>
    <property type="match status" value="1"/>
</dbReference>
<evidence type="ECO:0000313" key="13">
    <source>
        <dbReference type="Proteomes" id="UP000541425"/>
    </source>
</evidence>
<dbReference type="AlphaFoldDB" id="A0A7W5Y0M5"/>
<dbReference type="Pfam" id="PF01035">
    <property type="entry name" value="DNA_binding_1"/>
    <property type="match status" value="1"/>
</dbReference>
<feature type="domain" description="Methylguanine DNA methyltransferase ribonuclease-like" evidence="11">
    <location>
        <begin position="3"/>
        <end position="73"/>
    </location>
</feature>
<dbReference type="HAMAP" id="MF_00772">
    <property type="entry name" value="OGT"/>
    <property type="match status" value="1"/>
</dbReference>
<dbReference type="GO" id="GO:0003908">
    <property type="term" value="F:methylated-DNA-[protein]-cysteine S-methyltransferase activity"/>
    <property type="evidence" value="ECO:0007669"/>
    <property type="project" value="UniProtKB-UniRule"/>
</dbReference>
<dbReference type="RefSeq" id="WP_183693610.1">
    <property type="nucleotide sequence ID" value="NZ_JACICA010000001.1"/>
</dbReference>
<evidence type="ECO:0000259" key="11">
    <source>
        <dbReference type="Pfam" id="PF02870"/>
    </source>
</evidence>
<evidence type="ECO:0000256" key="8">
    <source>
        <dbReference type="ARBA" id="ARBA00049348"/>
    </source>
</evidence>
<dbReference type="InterPro" id="IPR036217">
    <property type="entry name" value="MethylDNA_cys_MeTrfase_DNAb"/>
</dbReference>
<accession>A0A7W5Y0M5</accession>
<evidence type="ECO:0000256" key="3">
    <source>
        <dbReference type="ARBA" id="ARBA00022490"/>
    </source>
</evidence>
<dbReference type="InterPro" id="IPR001497">
    <property type="entry name" value="MethylDNA_cys_MeTrfase_AS"/>
</dbReference>
<evidence type="ECO:0000256" key="9">
    <source>
        <dbReference type="HAMAP-Rule" id="MF_00772"/>
    </source>
</evidence>
<protein>
    <recommendedName>
        <fullName evidence="9">Methylated-DNA--protein-cysteine methyltransferase</fullName>
        <ecNumber evidence="9">2.1.1.63</ecNumber>
    </recommendedName>
    <alternativeName>
        <fullName evidence="9">6-O-methylguanine-DNA methyltransferase</fullName>
        <shortName evidence="9">MGMT</shortName>
    </alternativeName>
    <alternativeName>
        <fullName evidence="9">O-6-methylguanine-DNA-alkyltransferase</fullName>
    </alternativeName>
</protein>
<dbReference type="GO" id="GO:0005737">
    <property type="term" value="C:cytoplasm"/>
    <property type="evidence" value="ECO:0007669"/>
    <property type="project" value="UniProtKB-SubCell"/>
</dbReference>
<evidence type="ECO:0000256" key="4">
    <source>
        <dbReference type="ARBA" id="ARBA00022603"/>
    </source>
</evidence>
<dbReference type="PROSITE" id="PS00374">
    <property type="entry name" value="MGMT"/>
    <property type="match status" value="1"/>
</dbReference>
<dbReference type="InterPro" id="IPR008332">
    <property type="entry name" value="MethylG_MeTrfase_N"/>
</dbReference>
<comment type="catalytic activity">
    <reaction evidence="8 9">
        <text>a 6-O-methyl-2'-deoxyguanosine in DNA + L-cysteinyl-[protein] = S-methyl-L-cysteinyl-[protein] + a 2'-deoxyguanosine in DNA</text>
        <dbReference type="Rhea" id="RHEA:24000"/>
        <dbReference type="Rhea" id="RHEA-COMP:10131"/>
        <dbReference type="Rhea" id="RHEA-COMP:10132"/>
        <dbReference type="Rhea" id="RHEA-COMP:11367"/>
        <dbReference type="Rhea" id="RHEA-COMP:11368"/>
        <dbReference type="ChEBI" id="CHEBI:29950"/>
        <dbReference type="ChEBI" id="CHEBI:82612"/>
        <dbReference type="ChEBI" id="CHEBI:85445"/>
        <dbReference type="ChEBI" id="CHEBI:85448"/>
        <dbReference type="EC" id="2.1.1.63"/>
    </reaction>
</comment>
<dbReference type="InterPro" id="IPR036388">
    <property type="entry name" value="WH-like_DNA-bd_sf"/>
</dbReference>
<comment type="similarity">
    <text evidence="2 9">Belongs to the MGMT family.</text>
</comment>
<proteinExistence type="inferred from homology"/>
<dbReference type="InterPro" id="IPR023546">
    <property type="entry name" value="MGMT"/>
</dbReference>
<comment type="subcellular location">
    <subcellularLocation>
        <location evidence="9">Cytoplasm</location>
    </subcellularLocation>
</comment>